<keyword evidence="5" id="KW-1185">Reference proteome</keyword>
<sequence>MGCTPREEEESAAALLHALGVVSFLLYVSSVFISSHLLKKRSMAIEMGHSLSFLWLFVTHDLVITVPALACFLPYPKFNPGCVCFLRTAFFYHFAGVNQSTDRLDH</sequence>
<evidence type="ECO:0000313" key="4">
    <source>
        <dbReference type="EMBL" id="PLW32571.1"/>
    </source>
</evidence>
<reference evidence="5 6" key="1">
    <citation type="submission" date="2017-11" db="EMBL/GenBank/DDBJ databases">
        <title>De novo assembly and phasing of dikaryotic genomes from two isolates of Puccinia coronata f. sp. avenae, the causal agent of oat crown rust.</title>
        <authorList>
            <person name="Miller M.E."/>
            <person name="Zhang Y."/>
            <person name="Omidvar V."/>
            <person name="Sperschneider J."/>
            <person name="Schwessinger B."/>
            <person name="Raley C."/>
            <person name="Palmer J.M."/>
            <person name="Garnica D."/>
            <person name="Upadhyaya N."/>
            <person name="Rathjen J."/>
            <person name="Taylor J.M."/>
            <person name="Park R.F."/>
            <person name="Dodds P.N."/>
            <person name="Hirsch C.D."/>
            <person name="Kianian S.F."/>
            <person name="Figueroa M."/>
        </authorList>
    </citation>
    <scope>NUCLEOTIDE SEQUENCE [LARGE SCALE GENOMIC DNA]</scope>
    <source>
        <strain evidence="2">12NC29</strain>
        <strain evidence="3">12SD80</strain>
    </source>
</reference>
<dbReference type="EMBL" id="PGCI01000707">
    <property type="protein sequence ID" value="PLW19904.1"/>
    <property type="molecule type" value="Genomic_DNA"/>
</dbReference>
<accession>A0A2N5SH88</accession>
<gene>
    <name evidence="4" type="ORF">PCANC_17262</name>
    <name evidence="2" type="ORF">PCANC_18130</name>
    <name evidence="3" type="ORF">PCASD_13840</name>
</gene>
<evidence type="ECO:0000256" key="1">
    <source>
        <dbReference type="SAM" id="Phobius"/>
    </source>
</evidence>
<dbReference type="EMBL" id="PGCJ01000319">
    <property type="protein sequence ID" value="PLW32571.1"/>
    <property type="molecule type" value="Genomic_DNA"/>
</dbReference>
<dbReference type="EMBL" id="PGCJ01000978">
    <property type="protein sequence ID" value="PLW12565.1"/>
    <property type="molecule type" value="Genomic_DNA"/>
</dbReference>
<dbReference type="Proteomes" id="UP000235388">
    <property type="component" value="Unassembled WGS sequence"/>
</dbReference>
<keyword evidence="1" id="KW-1133">Transmembrane helix</keyword>
<evidence type="ECO:0000313" key="6">
    <source>
        <dbReference type="Proteomes" id="UP000235392"/>
    </source>
</evidence>
<comment type="caution">
    <text evidence="2">The sequence shown here is derived from an EMBL/GenBank/DDBJ whole genome shotgun (WGS) entry which is preliminary data.</text>
</comment>
<protein>
    <submittedName>
        <fullName evidence="2">Uncharacterized protein</fullName>
    </submittedName>
</protein>
<evidence type="ECO:0000313" key="2">
    <source>
        <dbReference type="EMBL" id="PLW12565.1"/>
    </source>
</evidence>
<dbReference type="AlphaFoldDB" id="A0A2N5SH88"/>
<keyword evidence="1" id="KW-0472">Membrane</keyword>
<organism evidence="2 5">
    <name type="scientific">Puccinia coronata f. sp. avenae</name>
    <dbReference type="NCBI Taxonomy" id="200324"/>
    <lineage>
        <taxon>Eukaryota</taxon>
        <taxon>Fungi</taxon>
        <taxon>Dikarya</taxon>
        <taxon>Basidiomycota</taxon>
        <taxon>Pucciniomycotina</taxon>
        <taxon>Pucciniomycetes</taxon>
        <taxon>Pucciniales</taxon>
        <taxon>Pucciniaceae</taxon>
        <taxon>Puccinia</taxon>
    </lineage>
</organism>
<feature type="transmembrane region" description="Helical" evidence="1">
    <location>
        <begin position="53"/>
        <end position="75"/>
    </location>
</feature>
<name>A0A2N5SH88_9BASI</name>
<evidence type="ECO:0000313" key="3">
    <source>
        <dbReference type="EMBL" id="PLW19904.1"/>
    </source>
</evidence>
<dbReference type="Proteomes" id="UP000235392">
    <property type="component" value="Unassembled WGS sequence"/>
</dbReference>
<feature type="transmembrane region" description="Helical" evidence="1">
    <location>
        <begin position="12"/>
        <end position="33"/>
    </location>
</feature>
<proteinExistence type="predicted"/>
<evidence type="ECO:0000313" key="5">
    <source>
        <dbReference type="Proteomes" id="UP000235388"/>
    </source>
</evidence>
<keyword evidence="1" id="KW-0812">Transmembrane</keyword>